<evidence type="ECO:0000313" key="5">
    <source>
        <dbReference type="EMBL" id="CAB4219843.1"/>
    </source>
</evidence>
<sequence>MILAKVWLDRESLREQLKDCSSAFDRQQEMLDRNAEQIATLREQLSEKKNTDSGVTHWAGCSESGARHYKCALLEISRLRDTVTDLRVKLEAAKQETEIQKVKAEKHYELGTEYFDLYTKAVKGQLKEKNGG</sequence>
<dbReference type="Gene3D" id="1.20.5.300">
    <property type="match status" value="1"/>
</dbReference>
<accession>A0A6J5P4F6</accession>
<feature type="coiled-coil region" evidence="1">
    <location>
        <begin position="76"/>
        <end position="107"/>
    </location>
</feature>
<evidence type="ECO:0000256" key="1">
    <source>
        <dbReference type="SAM" id="Coils"/>
    </source>
</evidence>
<dbReference type="EMBL" id="LR796896">
    <property type="protein sequence ID" value="CAB4173354.1"/>
    <property type="molecule type" value="Genomic_DNA"/>
</dbReference>
<evidence type="ECO:0000313" key="2">
    <source>
        <dbReference type="EMBL" id="CAB4166323.1"/>
    </source>
</evidence>
<dbReference type="EMBL" id="LR797488">
    <property type="protein sequence ID" value="CAB4219843.1"/>
    <property type="molecule type" value="Genomic_DNA"/>
</dbReference>
<dbReference type="EMBL" id="LR796780">
    <property type="protein sequence ID" value="CAB4166323.1"/>
    <property type="molecule type" value="Genomic_DNA"/>
</dbReference>
<gene>
    <name evidence="4" type="ORF">UFOVP1025_6</name>
    <name evidence="5" type="ORF">UFOVP1628_9</name>
    <name evidence="2" type="ORF">UFOVP852_28</name>
    <name evidence="3" type="ORF">UFOVP948_51</name>
</gene>
<organism evidence="2">
    <name type="scientific">uncultured Caudovirales phage</name>
    <dbReference type="NCBI Taxonomy" id="2100421"/>
    <lineage>
        <taxon>Viruses</taxon>
        <taxon>Duplodnaviria</taxon>
        <taxon>Heunggongvirae</taxon>
        <taxon>Uroviricota</taxon>
        <taxon>Caudoviricetes</taxon>
        <taxon>Peduoviridae</taxon>
        <taxon>Maltschvirus</taxon>
        <taxon>Maltschvirus maltsch</taxon>
    </lineage>
</organism>
<reference evidence="2" key="1">
    <citation type="submission" date="2020-04" db="EMBL/GenBank/DDBJ databases">
        <authorList>
            <person name="Chiriac C."/>
            <person name="Salcher M."/>
            <person name="Ghai R."/>
            <person name="Kavagutti S V."/>
        </authorList>
    </citation>
    <scope>NUCLEOTIDE SEQUENCE</scope>
</reference>
<name>A0A6J5P4F6_9CAUD</name>
<protein>
    <submittedName>
        <fullName evidence="2">Uncharacterized protein</fullName>
    </submittedName>
</protein>
<evidence type="ECO:0000313" key="4">
    <source>
        <dbReference type="EMBL" id="CAB4178833.1"/>
    </source>
</evidence>
<proteinExistence type="predicted"/>
<dbReference type="EMBL" id="LR796971">
    <property type="protein sequence ID" value="CAB4178833.1"/>
    <property type="molecule type" value="Genomic_DNA"/>
</dbReference>
<evidence type="ECO:0000313" key="3">
    <source>
        <dbReference type="EMBL" id="CAB4173354.1"/>
    </source>
</evidence>
<keyword evidence="1" id="KW-0175">Coiled coil</keyword>
<feature type="coiled-coil region" evidence="1">
    <location>
        <begin position="24"/>
        <end position="51"/>
    </location>
</feature>